<organism evidence="1 2">
    <name type="scientific">Allacma fusca</name>
    <dbReference type="NCBI Taxonomy" id="39272"/>
    <lineage>
        <taxon>Eukaryota</taxon>
        <taxon>Metazoa</taxon>
        <taxon>Ecdysozoa</taxon>
        <taxon>Arthropoda</taxon>
        <taxon>Hexapoda</taxon>
        <taxon>Collembola</taxon>
        <taxon>Symphypleona</taxon>
        <taxon>Sminthuridae</taxon>
        <taxon>Allacma</taxon>
    </lineage>
</organism>
<dbReference type="EMBL" id="CAJVCH010089304">
    <property type="protein sequence ID" value="CAG7722442.1"/>
    <property type="molecule type" value="Genomic_DNA"/>
</dbReference>
<dbReference type="AlphaFoldDB" id="A0A8J2JMK3"/>
<evidence type="ECO:0000313" key="2">
    <source>
        <dbReference type="Proteomes" id="UP000708208"/>
    </source>
</evidence>
<reference evidence="1" key="1">
    <citation type="submission" date="2021-06" db="EMBL/GenBank/DDBJ databases">
        <authorList>
            <person name="Hodson N. C."/>
            <person name="Mongue J. A."/>
            <person name="Jaron S. K."/>
        </authorList>
    </citation>
    <scope>NUCLEOTIDE SEQUENCE</scope>
</reference>
<evidence type="ECO:0000313" key="1">
    <source>
        <dbReference type="EMBL" id="CAG7722442.1"/>
    </source>
</evidence>
<protein>
    <submittedName>
        <fullName evidence="1">Uncharacterized protein</fullName>
    </submittedName>
</protein>
<dbReference type="Proteomes" id="UP000708208">
    <property type="component" value="Unassembled WGS sequence"/>
</dbReference>
<sequence>MCAIWFLTGFEMRTALQCLINTFQDQETA</sequence>
<proteinExistence type="predicted"/>
<gene>
    <name evidence="1" type="ORF">AFUS01_LOCUS11574</name>
</gene>
<comment type="caution">
    <text evidence="1">The sequence shown here is derived from an EMBL/GenBank/DDBJ whole genome shotgun (WGS) entry which is preliminary data.</text>
</comment>
<feature type="non-terminal residue" evidence="1">
    <location>
        <position position="29"/>
    </location>
</feature>
<keyword evidence="2" id="KW-1185">Reference proteome</keyword>
<accession>A0A8J2JMK3</accession>
<name>A0A8J2JMK3_9HEXA</name>